<keyword evidence="5 6" id="KW-0819">tRNA processing</keyword>
<comment type="caution">
    <text evidence="9">The sequence shown here is derived from an EMBL/GenBank/DDBJ whole genome shotgun (WGS) entry which is preliminary data.</text>
</comment>
<dbReference type="RefSeq" id="WP_135545402.1">
    <property type="nucleotide sequence ID" value="NZ_SPQQ01000002.1"/>
</dbReference>
<dbReference type="InterPro" id="IPR029028">
    <property type="entry name" value="Alpha/beta_knot_MTases"/>
</dbReference>
<keyword evidence="10" id="KW-1185">Reference proteome</keyword>
<evidence type="ECO:0000256" key="1">
    <source>
        <dbReference type="ARBA" id="ARBA00022490"/>
    </source>
</evidence>
<dbReference type="Pfam" id="PF00588">
    <property type="entry name" value="SpoU_methylase"/>
    <property type="match status" value="1"/>
</dbReference>
<dbReference type="PIRSF" id="PIRSF029256">
    <property type="entry name" value="SpoU_TrmH_prd"/>
    <property type="match status" value="1"/>
</dbReference>
<comment type="subcellular location">
    <subcellularLocation>
        <location evidence="6">Cytoplasm</location>
    </subcellularLocation>
</comment>
<evidence type="ECO:0000256" key="7">
    <source>
        <dbReference type="PIRSR" id="PIRSR029256-1"/>
    </source>
</evidence>
<evidence type="ECO:0000259" key="8">
    <source>
        <dbReference type="Pfam" id="PF00588"/>
    </source>
</evidence>
<comment type="catalytic activity">
    <reaction evidence="6">
        <text>5-carboxymethylaminomethyluridine(34) in tRNA(Leu) + S-adenosyl-L-methionine = 5-carboxymethylaminomethyl-2'-O-methyluridine(34) in tRNA(Leu) + S-adenosyl-L-homocysteine + H(+)</text>
        <dbReference type="Rhea" id="RHEA:43088"/>
        <dbReference type="Rhea" id="RHEA-COMP:10333"/>
        <dbReference type="Rhea" id="RHEA-COMP:10334"/>
        <dbReference type="ChEBI" id="CHEBI:15378"/>
        <dbReference type="ChEBI" id="CHEBI:57856"/>
        <dbReference type="ChEBI" id="CHEBI:59789"/>
        <dbReference type="ChEBI" id="CHEBI:74508"/>
        <dbReference type="ChEBI" id="CHEBI:74511"/>
        <dbReference type="EC" id="2.1.1.207"/>
    </reaction>
</comment>
<evidence type="ECO:0000256" key="3">
    <source>
        <dbReference type="ARBA" id="ARBA00022679"/>
    </source>
</evidence>
<proteinExistence type="inferred from homology"/>
<dbReference type="GO" id="GO:0141102">
    <property type="term" value="F:tRNA (5-carboxymethylaminomethyluridine(34)-2'-O)-methyltransferase activity"/>
    <property type="evidence" value="ECO:0007669"/>
    <property type="project" value="RHEA"/>
</dbReference>
<reference evidence="9 10" key="1">
    <citation type="submission" date="2019-03" db="EMBL/GenBank/DDBJ databases">
        <title>Draft Genome Sequence of Desulfosporosinus fructosivorans Strain 63.6F, Isolated from Marine Sediment in the Baltic Sea.</title>
        <authorList>
            <person name="Hausmann B."/>
            <person name="Vandieken V."/>
            <person name="Pjevac P."/>
            <person name="Schreck K."/>
            <person name="Herbold C.W."/>
            <person name="Loy A."/>
        </authorList>
    </citation>
    <scope>NUCLEOTIDE SEQUENCE [LARGE SCALE GENOMIC DNA]</scope>
    <source>
        <strain evidence="9 10">63.6F</strain>
    </source>
</reference>
<dbReference type="GO" id="GO:0005737">
    <property type="term" value="C:cytoplasm"/>
    <property type="evidence" value="ECO:0007669"/>
    <property type="project" value="UniProtKB-SubCell"/>
</dbReference>
<dbReference type="Proteomes" id="UP000298460">
    <property type="component" value="Unassembled WGS sequence"/>
</dbReference>
<dbReference type="InterPro" id="IPR016914">
    <property type="entry name" value="TrmL"/>
</dbReference>
<evidence type="ECO:0000256" key="6">
    <source>
        <dbReference type="HAMAP-Rule" id="MF_01885"/>
    </source>
</evidence>
<dbReference type="GO" id="GO:0141098">
    <property type="term" value="F:tRNA (cytidine(34)-2'-O)-methyltransferase activity"/>
    <property type="evidence" value="ECO:0007669"/>
    <property type="project" value="RHEA"/>
</dbReference>
<evidence type="ECO:0000256" key="2">
    <source>
        <dbReference type="ARBA" id="ARBA00022603"/>
    </source>
</evidence>
<dbReference type="FunFam" id="3.40.1280.10:FF:000002">
    <property type="entry name" value="Peptidylprolyl isomerase"/>
    <property type="match status" value="1"/>
</dbReference>
<feature type="binding site" evidence="6 7">
    <location>
        <position position="138"/>
    </location>
    <ligand>
        <name>S-adenosyl-L-methionine</name>
        <dbReference type="ChEBI" id="CHEBI:59789"/>
    </ligand>
</feature>
<evidence type="ECO:0000256" key="4">
    <source>
        <dbReference type="ARBA" id="ARBA00022691"/>
    </source>
</evidence>
<evidence type="ECO:0000313" key="9">
    <source>
        <dbReference type="EMBL" id="TGE38906.1"/>
    </source>
</evidence>
<dbReference type="GO" id="GO:0042802">
    <property type="term" value="F:identical protein binding"/>
    <property type="evidence" value="ECO:0007669"/>
    <property type="project" value="UniProtKB-ARBA"/>
</dbReference>
<comment type="caution">
    <text evidence="6">Lacks conserved residue(s) required for the propagation of feature annotation.</text>
</comment>
<dbReference type="HAMAP" id="MF_01885">
    <property type="entry name" value="tRNA_methyltr_TrmL"/>
    <property type="match status" value="1"/>
</dbReference>
<dbReference type="PANTHER" id="PTHR42971:SF1">
    <property type="entry name" value="TRNA (CYTIDINE(34)-2'-O)-METHYLTRANSFERASE"/>
    <property type="match status" value="1"/>
</dbReference>
<accession>A0A4Z0RBA2</accession>
<keyword evidence="1 6" id="KW-0963">Cytoplasm</keyword>
<dbReference type="SUPFAM" id="SSF75217">
    <property type="entry name" value="alpha/beta knot"/>
    <property type="match status" value="1"/>
</dbReference>
<keyword evidence="2 6" id="KW-0489">Methyltransferase</keyword>
<dbReference type="InterPro" id="IPR001537">
    <property type="entry name" value="SpoU_MeTrfase"/>
</dbReference>
<dbReference type="Gene3D" id="3.40.1280.10">
    <property type="match status" value="1"/>
</dbReference>
<evidence type="ECO:0000313" key="10">
    <source>
        <dbReference type="Proteomes" id="UP000298460"/>
    </source>
</evidence>
<dbReference type="InterPro" id="IPR029026">
    <property type="entry name" value="tRNA_m1G_MTases_N"/>
</dbReference>
<feature type="domain" description="tRNA/rRNA methyltransferase SpoU type" evidence="8">
    <location>
        <begin position="19"/>
        <end position="158"/>
    </location>
</feature>
<name>A0A4Z0RBA2_9FIRM</name>
<keyword evidence="4 6" id="KW-0949">S-adenosyl-L-methionine</keyword>
<feature type="binding site" evidence="6 7">
    <location>
        <position position="117"/>
    </location>
    <ligand>
        <name>S-adenosyl-L-methionine</name>
        <dbReference type="ChEBI" id="CHEBI:59789"/>
    </ligand>
</feature>
<dbReference type="GO" id="GO:0002130">
    <property type="term" value="P:wobble position ribose methylation"/>
    <property type="evidence" value="ECO:0007669"/>
    <property type="project" value="TreeGrafter"/>
</dbReference>
<dbReference type="CDD" id="cd18094">
    <property type="entry name" value="SpoU-like_TrmL"/>
    <property type="match status" value="1"/>
</dbReference>
<evidence type="ECO:0000256" key="5">
    <source>
        <dbReference type="ARBA" id="ARBA00022694"/>
    </source>
</evidence>
<comment type="similarity">
    <text evidence="6">Belongs to the class IV-like SAM-binding methyltransferase superfamily. RNA methyltransferase TrmH family. TrmL subfamily.</text>
</comment>
<sequence>METVLGVIERGTKVLNKRLNIVLVEPEIPPNTGNVARLCAATGATLHLVKPLGFSIDDKQLKRAGLDYWHLLDIMVYENFAEFEEKNPIGLRYLATTKGGRAYTDMTYESGGYLLFGKETKGLAPEILARYPETAFRLPMRAEARSLNLSNSVAVVVYEALRQWGFPGLV</sequence>
<dbReference type="GO" id="GO:0003723">
    <property type="term" value="F:RNA binding"/>
    <property type="evidence" value="ECO:0007669"/>
    <property type="project" value="InterPro"/>
</dbReference>
<dbReference type="PANTHER" id="PTHR42971">
    <property type="entry name" value="TRNA (CYTIDINE(34)-2'-O)-METHYLTRANSFERASE"/>
    <property type="match status" value="1"/>
</dbReference>
<dbReference type="EMBL" id="SPQQ01000002">
    <property type="protein sequence ID" value="TGE38906.1"/>
    <property type="molecule type" value="Genomic_DNA"/>
</dbReference>
<comment type="function">
    <text evidence="6">Could methylate the ribose at the nucleotide 34 wobble position in tRNA.</text>
</comment>
<organism evidence="9 10">
    <name type="scientific">Desulfosporosinus fructosivorans</name>
    <dbReference type="NCBI Taxonomy" id="2018669"/>
    <lineage>
        <taxon>Bacteria</taxon>
        <taxon>Bacillati</taxon>
        <taxon>Bacillota</taxon>
        <taxon>Clostridia</taxon>
        <taxon>Eubacteriales</taxon>
        <taxon>Desulfitobacteriaceae</taxon>
        <taxon>Desulfosporosinus</taxon>
    </lineage>
</organism>
<keyword evidence="3 6" id="KW-0808">Transferase</keyword>
<protein>
    <recommendedName>
        <fullName evidence="6">Putative tRNA (cytidine(34)-2'-O)-methyltransferase</fullName>
        <ecNumber evidence="6">2.1.1.207</ecNumber>
    </recommendedName>
    <alternativeName>
        <fullName evidence="6">tRNA (cytidine/uridine-2'-O-)-methyltransferase</fullName>
    </alternativeName>
</protein>
<dbReference type="EC" id="2.1.1.207" evidence="6"/>
<dbReference type="AlphaFoldDB" id="A0A4Z0RBA2"/>
<comment type="catalytic activity">
    <reaction evidence="6">
        <text>cytidine(34) in tRNA + S-adenosyl-L-methionine = 2'-O-methylcytidine(34) in tRNA + S-adenosyl-L-homocysteine + H(+)</text>
        <dbReference type="Rhea" id="RHEA:43084"/>
        <dbReference type="Rhea" id="RHEA-COMP:10331"/>
        <dbReference type="Rhea" id="RHEA-COMP:10332"/>
        <dbReference type="ChEBI" id="CHEBI:15378"/>
        <dbReference type="ChEBI" id="CHEBI:57856"/>
        <dbReference type="ChEBI" id="CHEBI:59789"/>
        <dbReference type="ChEBI" id="CHEBI:74495"/>
        <dbReference type="ChEBI" id="CHEBI:82748"/>
        <dbReference type="EC" id="2.1.1.207"/>
    </reaction>
</comment>
<dbReference type="OrthoDB" id="9789043at2"/>
<feature type="binding site" evidence="6 7">
    <location>
        <position position="146"/>
    </location>
    <ligand>
        <name>S-adenosyl-L-methionine</name>
        <dbReference type="ChEBI" id="CHEBI:59789"/>
    </ligand>
</feature>
<gene>
    <name evidence="9" type="ORF">E4K67_05385</name>
</gene>